<keyword evidence="21" id="KW-1185">Reference proteome</keyword>
<keyword evidence="5 18" id="KW-0997">Cell inner membrane</keyword>
<keyword evidence="9 18" id="KW-0249">Electron transport</keyword>
<feature type="transmembrane region" description="Helical" evidence="18">
    <location>
        <begin position="441"/>
        <end position="459"/>
    </location>
</feature>
<evidence type="ECO:0000313" key="20">
    <source>
        <dbReference type="EMBL" id="GLS83328.1"/>
    </source>
</evidence>
<name>A0AA37WWA9_9GAMM</name>
<evidence type="ECO:0000256" key="6">
    <source>
        <dbReference type="ARBA" id="ARBA00022692"/>
    </source>
</evidence>
<dbReference type="InterPro" id="IPR022910">
    <property type="entry name" value="Thiol_diS_interchange_DbsD"/>
</dbReference>
<evidence type="ECO:0000259" key="19">
    <source>
        <dbReference type="PROSITE" id="PS51352"/>
    </source>
</evidence>
<dbReference type="GO" id="GO:0009055">
    <property type="term" value="F:electron transfer activity"/>
    <property type="evidence" value="ECO:0007669"/>
    <property type="project" value="UniProtKB-UniRule"/>
</dbReference>
<evidence type="ECO:0000256" key="17">
    <source>
        <dbReference type="ARBA" id="ARBA00047804"/>
    </source>
</evidence>
<evidence type="ECO:0000256" key="4">
    <source>
        <dbReference type="ARBA" id="ARBA00022475"/>
    </source>
</evidence>
<comment type="catalytic activity">
    <reaction evidence="17 18">
        <text>[protein]-dithiol + NADP(+) = [protein]-disulfide + NADPH + H(+)</text>
        <dbReference type="Rhea" id="RHEA:18753"/>
        <dbReference type="Rhea" id="RHEA-COMP:10593"/>
        <dbReference type="Rhea" id="RHEA-COMP:10594"/>
        <dbReference type="ChEBI" id="CHEBI:15378"/>
        <dbReference type="ChEBI" id="CHEBI:29950"/>
        <dbReference type="ChEBI" id="CHEBI:50058"/>
        <dbReference type="ChEBI" id="CHEBI:57783"/>
        <dbReference type="ChEBI" id="CHEBI:58349"/>
        <dbReference type="EC" id="1.8.1.8"/>
    </reaction>
</comment>
<dbReference type="Proteomes" id="UP001157439">
    <property type="component" value="Unassembled WGS sequence"/>
</dbReference>
<reference evidence="20 21" key="1">
    <citation type="journal article" date="2014" name="Int. J. Syst. Evol. Microbiol.">
        <title>Complete genome sequence of Corynebacterium casei LMG S-19264T (=DSM 44701T), isolated from a smear-ripened cheese.</title>
        <authorList>
            <consortium name="US DOE Joint Genome Institute (JGI-PGF)"/>
            <person name="Walter F."/>
            <person name="Albersmeier A."/>
            <person name="Kalinowski J."/>
            <person name="Ruckert C."/>
        </authorList>
    </citation>
    <scope>NUCLEOTIDE SEQUENCE [LARGE SCALE GENOMIC DNA]</scope>
    <source>
        <strain evidence="20 21">NBRC 112785</strain>
    </source>
</reference>
<dbReference type="SUPFAM" id="SSF74863">
    <property type="entry name" value="Thiol:disulfide interchange protein DsbD, N-terminal domain (DsbD-alpha)"/>
    <property type="match status" value="1"/>
</dbReference>
<dbReference type="InterPro" id="IPR036249">
    <property type="entry name" value="Thioredoxin-like_sf"/>
</dbReference>
<keyword evidence="11 18" id="KW-0560">Oxidoreductase</keyword>
<feature type="disulfide bond" description="Redox-active" evidence="18">
    <location>
        <begin position="131"/>
        <end position="137"/>
    </location>
</feature>
<comment type="caution">
    <text evidence="20">The sequence shown here is derived from an EMBL/GenBank/DDBJ whole genome shotgun (WGS) entry which is preliminary data.</text>
</comment>
<feature type="transmembrane region" description="Helical" evidence="18">
    <location>
        <begin position="348"/>
        <end position="370"/>
    </location>
</feature>
<accession>A0AA37WWA9</accession>
<dbReference type="Pfam" id="PF11412">
    <property type="entry name" value="DsbD_N"/>
    <property type="match status" value="1"/>
</dbReference>
<dbReference type="GO" id="GO:0045454">
    <property type="term" value="P:cell redox homeostasis"/>
    <property type="evidence" value="ECO:0007669"/>
    <property type="project" value="TreeGrafter"/>
</dbReference>
<dbReference type="GO" id="GO:0005886">
    <property type="term" value="C:plasma membrane"/>
    <property type="evidence" value="ECO:0007669"/>
    <property type="project" value="UniProtKB-SubCell"/>
</dbReference>
<keyword evidence="13 18" id="KW-0472">Membrane</keyword>
<evidence type="ECO:0000256" key="8">
    <source>
        <dbReference type="ARBA" id="ARBA00022748"/>
    </source>
</evidence>
<dbReference type="RefSeq" id="WP_095499849.1">
    <property type="nucleotide sequence ID" value="NZ_BSPO01000002.1"/>
</dbReference>
<keyword evidence="12 18" id="KW-0520">NAD</keyword>
<comment type="function">
    <text evidence="18">Required to facilitate the formation of correct disulfide bonds in some periplasmic proteins and for the assembly of the periplasmic c-type cytochromes. Acts by transferring electrons from cytoplasmic thioredoxin to the periplasm. This transfer involves a cascade of disulfide bond formation and reduction steps.</text>
</comment>
<dbReference type="EC" id="1.8.1.8" evidence="18"/>
<keyword evidence="6 18" id="KW-0812">Transmembrane</keyword>
<evidence type="ECO:0000256" key="5">
    <source>
        <dbReference type="ARBA" id="ARBA00022519"/>
    </source>
</evidence>
<keyword evidence="7 18" id="KW-0732">Signal</keyword>
<dbReference type="InterPro" id="IPR035671">
    <property type="entry name" value="DsbD_gamma"/>
</dbReference>
<keyword evidence="10 18" id="KW-1133">Transmembrane helix</keyword>
<dbReference type="PROSITE" id="PS51352">
    <property type="entry name" value="THIOREDOXIN_2"/>
    <property type="match status" value="1"/>
</dbReference>
<evidence type="ECO:0000256" key="11">
    <source>
        <dbReference type="ARBA" id="ARBA00023002"/>
    </source>
</evidence>
<gene>
    <name evidence="18 20" type="primary">dsbD</name>
    <name evidence="20" type="ORF">GCM10007894_13050</name>
</gene>
<sequence precursor="true">MKKLFSALIAVSLLMVTQVHANTLMASSAFGFLKSEPELMPVNQAFQEDFSQTGAVLTVSFDIADGYYLYRDKLQFSASDADIGEAALPEGKMHHDEYFGEQEVYYNQVSFQIPIQQAGSAAELELTFMGCAEGKLCFPPTKIAIPLLTVDAADGVASIASSDTSGTAANTPPQTQQAGLAAMLENDSFWLTLLVFFGLGIGLALTPCVFPMYPILSGIIVGQGKKLSLGRAFTLSMAYVQGMAVTYSLLGLIVASAGMKYQAALQHPAVLITIAVFFVILSLSMFGLYELQLPSKWQEKLNNISNNQKGGTLMGVVMMGVLSGLVASPCTTAPLSGALIYVAQSGDLLLGFLALYALSMGMGVPLLIIGTTGGKLLPRAGAWMEIIKTIFGFLLIAVAIIMLERIWPGLWMEMLWTVWAISFIGYLMHQNKLTQFNWKQSARSVVLILMLMASFSYGFHHLMAELHPQGASQAQAKHATFERIKSLADLEEALAQAKADGKPVMLDLYADWCVACKEFESKTFVAPNVDERLKQYVLLQADVTNGDDLDNELLEHFGVLGLPTILFFDQQGELQDSLTVTGFMSAQPFADHLDIILEPEQEEK</sequence>
<dbReference type="CDD" id="cd02953">
    <property type="entry name" value="DsbDgamma"/>
    <property type="match status" value="1"/>
</dbReference>
<comment type="subcellular location">
    <subcellularLocation>
        <location evidence="1 18">Cell inner membrane</location>
        <topology evidence="1 18">Multi-pass membrane protein</topology>
    </subcellularLocation>
</comment>
<evidence type="ECO:0000256" key="9">
    <source>
        <dbReference type="ARBA" id="ARBA00022982"/>
    </source>
</evidence>
<keyword evidence="15 18" id="KW-0676">Redox-active center</keyword>
<feature type="transmembrane region" description="Helical" evidence="18">
    <location>
        <begin position="189"/>
        <end position="216"/>
    </location>
</feature>
<feature type="chain" id="PRO_5041495365" description="Thiol:disulfide interchange protein DsbD" evidence="18">
    <location>
        <begin position="22"/>
        <end position="604"/>
    </location>
</feature>
<evidence type="ECO:0000256" key="18">
    <source>
        <dbReference type="HAMAP-Rule" id="MF_00399"/>
    </source>
</evidence>
<proteinExistence type="inferred from homology"/>
<evidence type="ECO:0000256" key="12">
    <source>
        <dbReference type="ARBA" id="ARBA00023027"/>
    </source>
</evidence>
<dbReference type="InterPro" id="IPR003834">
    <property type="entry name" value="Cyt_c_assmbl_TM_dom"/>
</dbReference>
<evidence type="ECO:0000256" key="7">
    <source>
        <dbReference type="ARBA" id="ARBA00022729"/>
    </source>
</evidence>
<dbReference type="Pfam" id="PF13899">
    <property type="entry name" value="Thioredoxin_7"/>
    <property type="match status" value="1"/>
</dbReference>
<evidence type="ECO:0000256" key="13">
    <source>
        <dbReference type="ARBA" id="ARBA00023136"/>
    </source>
</evidence>
<dbReference type="PANTHER" id="PTHR32234">
    <property type="entry name" value="THIOL:DISULFIDE INTERCHANGE PROTEIN DSBD"/>
    <property type="match status" value="1"/>
</dbReference>
<dbReference type="Gene3D" id="3.40.30.10">
    <property type="entry name" value="Glutaredoxin"/>
    <property type="match status" value="1"/>
</dbReference>
<evidence type="ECO:0000256" key="10">
    <source>
        <dbReference type="ARBA" id="ARBA00022989"/>
    </source>
</evidence>
<feature type="transmembrane region" description="Helical" evidence="18">
    <location>
        <begin position="409"/>
        <end position="429"/>
    </location>
</feature>
<dbReference type="SUPFAM" id="SSF52833">
    <property type="entry name" value="Thioredoxin-like"/>
    <property type="match status" value="1"/>
</dbReference>
<comment type="catalytic activity">
    <reaction evidence="16 18">
        <text>[protein]-dithiol + NAD(+) = [protein]-disulfide + NADH + H(+)</text>
        <dbReference type="Rhea" id="RHEA:18749"/>
        <dbReference type="Rhea" id="RHEA-COMP:10593"/>
        <dbReference type="Rhea" id="RHEA-COMP:10594"/>
        <dbReference type="ChEBI" id="CHEBI:15378"/>
        <dbReference type="ChEBI" id="CHEBI:29950"/>
        <dbReference type="ChEBI" id="CHEBI:50058"/>
        <dbReference type="ChEBI" id="CHEBI:57540"/>
        <dbReference type="ChEBI" id="CHEBI:57945"/>
        <dbReference type="EC" id="1.8.1.8"/>
    </reaction>
</comment>
<dbReference type="PANTHER" id="PTHR32234:SF0">
    <property type="entry name" value="THIOL:DISULFIDE INTERCHANGE PROTEIN DSBD"/>
    <property type="match status" value="1"/>
</dbReference>
<dbReference type="GO" id="GO:0017004">
    <property type="term" value="P:cytochrome complex assembly"/>
    <property type="evidence" value="ECO:0007669"/>
    <property type="project" value="UniProtKB-UniRule"/>
</dbReference>
<evidence type="ECO:0000313" key="21">
    <source>
        <dbReference type="Proteomes" id="UP001157439"/>
    </source>
</evidence>
<feature type="transmembrane region" description="Helical" evidence="18">
    <location>
        <begin position="269"/>
        <end position="289"/>
    </location>
</feature>
<evidence type="ECO:0000256" key="15">
    <source>
        <dbReference type="ARBA" id="ARBA00023284"/>
    </source>
</evidence>
<dbReference type="EMBL" id="BSPO01000002">
    <property type="protein sequence ID" value="GLS83328.1"/>
    <property type="molecule type" value="Genomic_DNA"/>
</dbReference>
<organism evidence="20 21">
    <name type="scientific">Paraferrimonas haliotis</name>
    <dbReference type="NCBI Taxonomy" id="2013866"/>
    <lineage>
        <taxon>Bacteria</taxon>
        <taxon>Pseudomonadati</taxon>
        <taxon>Pseudomonadota</taxon>
        <taxon>Gammaproteobacteria</taxon>
        <taxon>Alteromonadales</taxon>
        <taxon>Ferrimonadaceae</taxon>
        <taxon>Paraferrimonas</taxon>
    </lineage>
</organism>
<keyword evidence="3 18" id="KW-0813">Transport</keyword>
<dbReference type="InterPro" id="IPR028250">
    <property type="entry name" value="DsbDN"/>
</dbReference>
<protein>
    <recommendedName>
        <fullName evidence="18">Thiol:disulfide interchange protein DsbD</fullName>
        <ecNumber evidence="18">1.8.1.8</ecNumber>
    </recommendedName>
    <alternativeName>
        <fullName evidence="18">Protein-disulfide reductase</fullName>
        <shortName evidence="18">Disulfide reductase</shortName>
    </alternativeName>
</protein>
<keyword evidence="14 18" id="KW-1015">Disulfide bond</keyword>
<feature type="disulfide bond" description="Redox-active" evidence="18">
    <location>
        <begin position="208"/>
        <end position="330"/>
    </location>
</feature>
<feature type="signal peptide" evidence="18">
    <location>
        <begin position="1"/>
        <end position="21"/>
    </location>
</feature>
<dbReference type="HAMAP" id="MF_00399">
    <property type="entry name" value="DbsD"/>
    <property type="match status" value="1"/>
</dbReference>
<feature type="transmembrane region" description="Helical" evidence="18">
    <location>
        <begin position="382"/>
        <end position="403"/>
    </location>
</feature>
<feature type="disulfide bond" description="Redox-active" evidence="18">
    <location>
        <begin position="513"/>
        <end position="516"/>
    </location>
</feature>
<comment type="similarity">
    <text evidence="2 18">Belongs to the thioredoxin family. DsbD subfamily.</text>
</comment>
<dbReference type="PROSITE" id="PS00194">
    <property type="entry name" value="THIOREDOXIN_1"/>
    <property type="match status" value="1"/>
</dbReference>
<feature type="domain" description="Thioredoxin" evidence="19">
    <location>
        <begin position="463"/>
        <end position="598"/>
    </location>
</feature>
<evidence type="ECO:0000256" key="16">
    <source>
        <dbReference type="ARBA" id="ARBA00047388"/>
    </source>
</evidence>
<evidence type="ECO:0000256" key="3">
    <source>
        <dbReference type="ARBA" id="ARBA00022448"/>
    </source>
</evidence>
<evidence type="ECO:0000256" key="14">
    <source>
        <dbReference type="ARBA" id="ARBA00023157"/>
    </source>
</evidence>
<dbReference type="InterPro" id="IPR013766">
    <property type="entry name" value="Thioredoxin_domain"/>
</dbReference>
<dbReference type="AlphaFoldDB" id="A0AA37WWA9"/>
<dbReference type="Gene3D" id="2.60.40.1250">
    <property type="entry name" value="Thiol:disulfide interchange protein DsbD, N-terminal domain"/>
    <property type="match status" value="1"/>
</dbReference>
<dbReference type="GO" id="GO:0047134">
    <property type="term" value="F:protein-disulfide reductase [NAD(P)H] activity"/>
    <property type="evidence" value="ECO:0007669"/>
    <property type="project" value="UniProtKB-UniRule"/>
</dbReference>
<evidence type="ECO:0000256" key="1">
    <source>
        <dbReference type="ARBA" id="ARBA00004429"/>
    </source>
</evidence>
<dbReference type="InterPro" id="IPR036929">
    <property type="entry name" value="DsbDN_sf"/>
</dbReference>
<feature type="transmembrane region" description="Helical" evidence="18">
    <location>
        <begin position="237"/>
        <end position="257"/>
    </location>
</feature>
<keyword evidence="8 18" id="KW-0201">Cytochrome c-type biogenesis</keyword>
<feature type="transmembrane region" description="Helical" evidence="18">
    <location>
        <begin position="310"/>
        <end position="328"/>
    </location>
</feature>
<keyword evidence="4 18" id="KW-1003">Cell membrane</keyword>
<evidence type="ECO:0000256" key="2">
    <source>
        <dbReference type="ARBA" id="ARBA00007241"/>
    </source>
</evidence>
<dbReference type="Pfam" id="PF02683">
    <property type="entry name" value="DsbD_TM"/>
    <property type="match status" value="1"/>
</dbReference>
<dbReference type="NCBIfam" id="NF001419">
    <property type="entry name" value="PRK00293.1"/>
    <property type="match status" value="1"/>
</dbReference>
<dbReference type="InterPro" id="IPR017937">
    <property type="entry name" value="Thioredoxin_CS"/>
</dbReference>